<keyword evidence="6" id="KW-1185">Reference proteome</keyword>
<evidence type="ECO:0000313" key="5">
    <source>
        <dbReference type="EMBL" id="AEB13959.1"/>
    </source>
</evidence>
<dbReference type="InterPro" id="IPR002347">
    <property type="entry name" value="SDR_fam"/>
</dbReference>
<keyword evidence="2" id="KW-0521">NADP</keyword>
<dbReference type="CDD" id="cd05233">
    <property type="entry name" value="SDR_c"/>
    <property type="match status" value="1"/>
</dbReference>
<dbReference type="PANTHER" id="PTHR43391:SF14">
    <property type="entry name" value="DEHYDROGENASE_REDUCTASE SDR FAMILY PROTEIN 7-LIKE"/>
    <property type="match status" value="1"/>
</dbReference>
<dbReference type="GeneID" id="302998202"/>
<dbReference type="InterPro" id="IPR036291">
    <property type="entry name" value="NAD(P)-bd_dom_sf"/>
</dbReference>
<dbReference type="Gene3D" id="3.40.50.720">
    <property type="entry name" value="NAD(P)-binding Rossmann-like Domain"/>
    <property type="match status" value="1"/>
</dbReference>
<dbReference type="eggNOG" id="COG0300">
    <property type="taxonomic scope" value="Bacteria"/>
</dbReference>
<dbReference type="PANTHER" id="PTHR43391">
    <property type="entry name" value="RETINOL DEHYDROGENASE-RELATED"/>
    <property type="match status" value="1"/>
</dbReference>
<dbReference type="STRING" id="869209.Tresu_1043"/>
<evidence type="ECO:0000256" key="3">
    <source>
        <dbReference type="ARBA" id="ARBA00023002"/>
    </source>
</evidence>
<dbReference type="OrthoDB" id="9808814at2"/>
<dbReference type="Proteomes" id="UP000006852">
    <property type="component" value="Chromosome"/>
</dbReference>
<dbReference type="AlphaFoldDB" id="F2NVI0"/>
<proteinExistence type="inferred from homology"/>
<reference evidence="6" key="2">
    <citation type="submission" date="2011-04" db="EMBL/GenBank/DDBJ databases">
        <title>The complete genome of chromosome of Treponema succinifaciens DSM 2489.</title>
        <authorList>
            <person name="Lucas S."/>
            <person name="Copeland A."/>
            <person name="Lapidus A."/>
            <person name="Bruce D."/>
            <person name="Goodwin L."/>
            <person name="Pitluck S."/>
            <person name="Peters L."/>
            <person name="Kyrpides N."/>
            <person name="Mavromatis K."/>
            <person name="Ivanova N."/>
            <person name="Ovchinnikova G."/>
            <person name="Teshima H."/>
            <person name="Detter J.C."/>
            <person name="Tapia R."/>
            <person name="Han C."/>
            <person name="Land M."/>
            <person name="Hauser L."/>
            <person name="Markowitz V."/>
            <person name="Cheng J.-F."/>
            <person name="Hugenholtz P."/>
            <person name="Woyke T."/>
            <person name="Wu D."/>
            <person name="Gronow S."/>
            <person name="Wellnitz S."/>
            <person name="Brambilla E."/>
            <person name="Klenk H.-P."/>
            <person name="Eisen J.A."/>
        </authorList>
    </citation>
    <scope>NUCLEOTIDE SEQUENCE [LARGE SCALE GENOMIC DNA]</scope>
    <source>
        <strain evidence="6">ATCC 33096 / DSM 2489 / 6091</strain>
    </source>
</reference>
<evidence type="ECO:0000256" key="1">
    <source>
        <dbReference type="ARBA" id="ARBA00006484"/>
    </source>
</evidence>
<keyword evidence="3" id="KW-0560">Oxidoreductase</keyword>
<gene>
    <name evidence="5" type="ordered locus">Tresu_1043</name>
</gene>
<protein>
    <submittedName>
        <fullName evidence="5">Short-chain dehydrogenase/reductase SDR</fullName>
    </submittedName>
</protein>
<dbReference type="InterPro" id="IPR020904">
    <property type="entry name" value="Sc_DH/Rdtase_CS"/>
</dbReference>
<dbReference type="SUPFAM" id="SSF51735">
    <property type="entry name" value="NAD(P)-binding Rossmann-fold domains"/>
    <property type="match status" value="1"/>
</dbReference>
<sequence length="275" mass="30808">MKKIIIVTGASSGMGFWFAKLLAHESSEFEKLSSDELWIIARRKERLEELRTQIENESFQEKIKFPKVKIFPIDISGIQGALKIKELFENEKSKGDFKINVLVNNAGFGTYGEFARTDIMREMKMIDLDCTSLTGITGFAIPYMQKGSRIINVASLASFLPLGNFAVYGACKSYVLSFSVALAAELKHKGIKVTALCPGPVNTEFADVASRGARKKVRHGLSAEKTVLDAIKCSRKGKLYSMKFFKWKFKAAASRFVGRYFGAWATYKFCKRPSN</sequence>
<organism evidence="5 6">
    <name type="scientific">Treponema succinifaciens (strain ATCC 33096 / DSM 2489 / 6091)</name>
    <dbReference type="NCBI Taxonomy" id="869209"/>
    <lineage>
        <taxon>Bacteria</taxon>
        <taxon>Pseudomonadati</taxon>
        <taxon>Spirochaetota</taxon>
        <taxon>Spirochaetia</taxon>
        <taxon>Spirochaetales</taxon>
        <taxon>Treponemataceae</taxon>
        <taxon>Treponema</taxon>
    </lineage>
</organism>
<accession>F2NVI0</accession>
<dbReference type="Pfam" id="PF00106">
    <property type="entry name" value="adh_short"/>
    <property type="match status" value="1"/>
</dbReference>
<dbReference type="PROSITE" id="PS00061">
    <property type="entry name" value="ADH_SHORT"/>
    <property type="match status" value="1"/>
</dbReference>
<dbReference type="RefSeq" id="WP_013701249.1">
    <property type="nucleotide sequence ID" value="NC_015385.1"/>
</dbReference>
<dbReference type="EMBL" id="CP002631">
    <property type="protein sequence ID" value="AEB13959.1"/>
    <property type="molecule type" value="Genomic_DNA"/>
</dbReference>
<reference evidence="5 6" key="1">
    <citation type="journal article" date="2011" name="Stand. Genomic Sci.">
        <title>Complete genome sequence of Treponema succinifaciens type strain (6091).</title>
        <authorList>
            <person name="Han C."/>
            <person name="Gronow S."/>
            <person name="Teshima H."/>
            <person name="Lapidus A."/>
            <person name="Nolan M."/>
            <person name="Lucas S."/>
            <person name="Hammon N."/>
            <person name="Deshpande S."/>
            <person name="Cheng J.F."/>
            <person name="Zeytun A."/>
            <person name="Tapia R."/>
            <person name="Goodwin L."/>
            <person name="Pitluck S."/>
            <person name="Liolios K."/>
            <person name="Pagani I."/>
            <person name="Ivanova N."/>
            <person name="Mavromatis K."/>
            <person name="Mikhailova N."/>
            <person name="Huntemann M."/>
            <person name="Pati A."/>
            <person name="Chen A."/>
            <person name="Palaniappan K."/>
            <person name="Land M."/>
            <person name="Hauser L."/>
            <person name="Brambilla E.M."/>
            <person name="Rohde M."/>
            <person name="Goker M."/>
            <person name="Woyke T."/>
            <person name="Bristow J."/>
            <person name="Eisen J.A."/>
            <person name="Markowitz V."/>
            <person name="Hugenholtz P."/>
            <person name="Kyrpides N.C."/>
            <person name="Klenk H.P."/>
            <person name="Detter J.C."/>
        </authorList>
    </citation>
    <scope>NUCLEOTIDE SEQUENCE [LARGE SCALE GENOMIC DNA]</scope>
    <source>
        <strain evidence="6">ATCC 33096 / DSM 2489 / 6091</strain>
    </source>
</reference>
<dbReference type="GO" id="GO:0016491">
    <property type="term" value="F:oxidoreductase activity"/>
    <property type="evidence" value="ECO:0007669"/>
    <property type="project" value="UniProtKB-KW"/>
</dbReference>
<dbReference type="PRINTS" id="PR00081">
    <property type="entry name" value="GDHRDH"/>
</dbReference>
<dbReference type="KEGG" id="tsu:Tresu_1043"/>
<evidence type="ECO:0000256" key="4">
    <source>
        <dbReference type="RuleBase" id="RU000363"/>
    </source>
</evidence>
<dbReference type="PRINTS" id="PR00080">
    <property type="entry name" value="SDRFAMILY"/>
</dbReference>
<comment type="similarity">
    <text evidence="1 4">Belongs to the short-chain dehydrogenases/reductases (SDR) family.</text>
</comment>
<evidence type="ECO:0000313" key="6">
    <source>
        <dbReference type="Proteomes" id="UP000006852"/>
    </source>
</evidence>
<dbReference type="HOGENOM" id="CLU_010194_2_1_12"/>
<name>F2NVI0_TRES6</name>
<evidence type="ECO:0000256" key="2">
    <source>
        <dbReference type="ARBA" id="ARBA00022857"/>
    </source>
</evidence>